<dbReference type="SUPFAM" id="SSF56801">
    <property type="entry name" value="Acetyl-CoA synthetase-like"/>
    <property type="match status" value="1"/>
</dbReference>
<dbReference type="Pfam" id="PF23562">
    <property type="entry name" value="AMP-binding_C_3"/>
    <property type="match status" value="1"/>
</dbReference>
<evidence type="ECO:0000256" key="2">
    <source>
        <dbReference type="ARBA" id="ARBA00022832"/>
    </source>
</evidence>
<dbReference type="RefSeq" id="WP_231010603.1">
    <property type="nucleotide sequence ID" value="NZ_BAAAEW010000004.1"/>
</dbReference>
<dbReference type="InterPro" id="IPR042099">
    <property type="entry name" value="ANL_N_sf"/>
</dbReference>
<reference evidence="7" key="1">
    <citation type="journal article" date="2019" name="Int. J. Syst. Evol. Microbiol.">
        <title>The Global Catalogue of Microorganisms (GCM) 10K type strain sequencing project: providing services to taxonomists for standard genome sequencing and annotation.</title>
        <authorList>
            <consortium name="The Broad Institute Genomics Platform"/>
            <consortium name="The Broad Institute Genome Sequencing Center for Infectious Disease"/>
            <person name="Wu L."/>
            <person name="Ma J."/>
        </authorList>
    </citation>
    <scope>NUCLEOTIDE SEQUENCE [LARGE SCALE GENOMIC DNA]</scope>
    <source>
        <strain evidence="7">JCM 15503</strain>
    </source>
</reference>
<evidence type="ECO:0000256" key="1">
    <source>
        <dbReference type="ARBA" id="ARBA00022598"/>
    </source>
</evidence>
<proteinExistence type="predicted"/>
<dbReference type="Gene3D" id="3.30.300.30">
    <property type="match status" value="1"/>
</dbReference>
<evidence type="ECO:0000313" key="7">
    <source>
        <dbReference type="Proteomes" id="UP001500279"/>
    </source>
</evidence>
<name>A0ABP3UY75_9BURK</name>
<dbReference type="PROSITE" id="PS00455">
    <property type="entry name" value="AMP_BINDING"/>
    <property type="match status" value="1"/>
</dbReference>
<comment type="caution">
    <text evidence="6">The sequence shown here is derived from an EMBL/GenBank/DDBJ whole genome shotgun (WGS) entry which is preliminary data.</text>
</comment>
<keyword evidence="1" id="KW-0436">Ligase</keyword>
<keyword evidence="3" id="KW-0443">Lipid metabolism</keyword>
<keyword evidence="7" id="KW-1185">Reference proteome</keyword>
<dbReference type="InterPro" id="IPR020845">
    <property type="entry name" value="AMP-binding_CS"/>
</dbReference>
<dbReference type="Pfam" id="PF00501">
    <property type="entry name" value="AMP-binding"/>
    <property type="match status" value="1"/>
</dbReference>
<protein>
    <submittedName>
        <fullName evidence="6">AMP-binding protein</fullName>
    </submittedName>
</protein>
<dbReference type="PANTHER" id="PTHR43272">
    <property type="entry name" value="LONG-CHAIN-FATTY-ACID--COA LIGASE"/>
    <property type="match status" value="1"/>
</dbReference>
<evidence type="ECO:0000256" key="4">
    <source>
        <dbReference type="ARBA" id="ARBA00024484"/>
    </source>
</evidence>
<dbReference type="PANTHER" id="PTHR43272:SF32">
    <property type="entry name" value="AMP-DEPENDENT SYNTHETASE_LIGASE DOMAIN-CONTAINING PROTEIN"/>
    <property type="match status" value="1"/>
</dbReference>
<dbReference type="Proteomes" id="UP001500279">
    <property type="component" value="Unassembled WGS sequence"/>
</dbReference>
<dbReference type="InterPro" id="IPR000873">
    <property type="entry name" value="AMP-dep_synth/lig_dom"/>
</dbReference>
<comment type="catalytic activity">
    <reaction evidence="4">
        <text>a long-chain fatty acid + ATP + CoA = a long-chain fatty acyl-CoA + AMP + diphosphate</text>
        <dbReference type="Rhea" id="RHEA:15421"/>
        <dbReference type="ChEBI" id="CHEBI:30616"/>
        <dbReference type="ChEBI" id="CHEBI:33019"/>
        <dbReference type="ChEBI" id="CHEBI:57287"/>
        <dbReference type="ChEBI" id="CHEBI:57560"/>
        <dbReference type="ChEBI" id="CHEBI:83139"/>
        <dbReference type="ChEBI" id="CHEBI:456215"/>
        <dbReference type="EC" id="6.2.1.3"/>
    </reaction>
    <physiologicalReaction direction="left-to-right" evidence="4">
        <dbReference type="Rhea" id="RHEA:15422"/>
    </physiologicalReaction>
</comment>
<organism evidence="6 7">
    <name type="scientific">Ideonella azotifigens</name>
    <dbReference type="NCBI Taxonomy" id="513160"/>
    <lineage>
        <taxon>Bacteria</taxon>
        <taxon>Pseudomonadati</taxon>
        <taxon>Pseudomonadota</taxon>
        <taxon>Betaproteobacteria</taxon>
        <taxon>Burkholderiales</taxon>
        <taxon>Sphaerotilaceae</taxon>
        <taxon>Ideonella</taxon>
    </lineage>
</organism>
<dbReference type="InterPro" id="IPR045851">
    <property type="entry name" value="AMP-bd_C_sf"/>
</dbReference>
<keyword evidence="2" id="KW-0276">Fatty acid metabolism</keyword>
<feature type="domain" description="AMP-dependent synthetase/ligase" evidence="5">
    <location>
        <begin position="32"/>
        <end position="406"/>
    </location>
</feature>
<evidence type="ECO:0000259" key="5">
    <source>
        <dbReference type="Pfam" id="PF00501"/>
    </source>
</evidence>
<accession>A0ABP3UY75</accession>
<gene>
    <name evidence="6" type="ORF">GCM10009107_10740</name>
</gene>
<evidence type="ECO:0000313" key="6">
    <source>
        <dbReference type="EMBL" id="GAA0744811.1"/>
    </source>
</evidence>
<evidence type="ECO:0000256" key="3">
    <source>
        <dbReference type="ARBA" id="ARBA00023098"/>
    </source>
</evidence>
<dbReference type="EMBL" id="BAAAEW010000004">
    <property type="protein sequence ID" value="GAA0744811.1"/>
    <property type="molecule type" value="Genomic_DNA"/>
</dbReference>
<sequence>MNAPLAPESVMSVHTQFVEAPPEALALQRLYHWERTQPQRVAFVQPVGNGEVREFTWAEVLQQTRRIATHLQQRGFEPGSKIAILAKNCVWWLMADYAIWMAGHVSVPLYPTLAADTIGQILSHSEARLLFIGKLDNFDAMAPGIPAGLPCVSMPLAPERARGERWDALLAACAPLAGEPLREPGELCTLMYTSGTTGAPKGVMHSFGNFAWAISSGLRRLEIDHRARMLSYLPLSHVAERTLLEHGQLATGMRVYFAERPETFTADLQRARPTCFFSVPRLWVKFQQGVLARMPQAKLDRLLRIPLVGQLVRKKVLAALGLDKCRVAAGGAAPMPPELLRWYERLGLSIVEVYGMTENCGVSHATVVGLPQPGTVGIPYEGVESRLDPLDGEIQMRSPAVMQGYFKEPELTREAFTEDGWLHTGDKGQYDEQGNLRITGRVKDLFKTSKGKYVAPAPIEDKLVMHPAVEACCVSGASLGQPLALLMLNADAVAKCADTALRMELAASLAEHLQAINQRLDPHEQLACLVIVTEAWTVDNGLITPTFKIKRNRVETLYAHHYESWTGRGQAVVWAQD</sequence>
<dbReference type="Gene3D" id="3.40.50.12780">
    <property type="entry name" value="N-terminal domain of ligase-like"/>
    <property type="match status" value="1"/>
</dbReference>